<evidence type="ECO:0000256" key="3">
    <source>
        <dbReference type="ARBA" id="ARBA00022679"/>
    </source>
</evidence>
<keyword evidence="6 8" id="KW-1133">Transmembrane helix</keyword>
<keyword evidence="2 10" id="KW-0328">Glycosyltransferase</keyword>
<dbReference type="Pfam" id="PF00535">
    <property type="entry name" value="Glycos_transf_2"/>
    <property type="match status" value="1"/>
</dbReference>
<feature type="transmembrane region" description="Helical" evidence="8">
    <location>
        <begin position="267"/>
        <end position="289"/>
    </location>
</feature>
<keyword evidence="7 8" id="KW-0472">Membrane</keyword>
<dbReference type="InterPro" id="IPR050256">
    <property type="entry name" value="Glycosyltransferase_2"/>
</dbReference>
<evidence type="ECO:0000256" key="4">
    <source>
        <dbReference type="ARBA" id="ARBA00022692"/>
    </source>
</evidence>
<dbReference type="GO" id="GO:0009103">
    <property type="term" value="P:lipopolysaccharide biosynthetic process"/>
    <property type="evidence" value="ECO:0007669"/>
    <property type="project" value="UniProtKB-KW"/>
</dbReference>
<evidence type="ECO:0000313" key="11">
    <source>
        <dbReference type="Proteomes" id="UP000199580"/>
    </source>
</evidence>
<evidence type="ECO:0000256" key="2">
    <source>
        <dbReference type="ARBA" id="ARBA00022676"/>
    </source>
</evidence>
<reference evidence="10 11" key="1">
    <citation type="submission" date="2016-10" db="EMBL/GenBank/DDBJ databases">
        <authorList>
            <person name="de Groot N.N."/>
        </authorList>
    </citation>
    <scope>NUCLEOTIDE SEQUENCE [LARGE SCALE GENOMIC DNA]</scope>
    <source>
        <strain evidence="10 11">CGMCC 1.10076</strain>
    </source>
</reference>
<dbReference type="GO" id="GO:0016757">
    <property type="term" value="F:glycosyltransferase activity"/>
    <property type="evidence" value="ECO:0007669"/>
    <property type="project" value="UniProtKB-KW"/>
</dbReference>
<evidence type="ECO:0000313" key="10">
    <source>
        <dbReference type="EMBL" id="SDJ34776.1"/>
    </source>
</evidence>
<keyword evidence="5" id="KW-0448">Lipopolysaccharide biosynthesis</keyword>
<keyword evidence="3 10" id="KW-0808">Transferase</keyword>
<dbReference type="SUPFAM" id="SSF53448">
    <property type="entry name" value="Nucleotide-diphospho-sugar transferases"/>
    <property type="match status" value="1"/>
</dbReference>
<sequence length="309" mass="35305">MTIKEKKLVSAVIYLHNEEDRIAGFLQKIIGILDQNFQSFEIIVVNDCSTDNSIKNIKALKDLASSHISLVNMSLHQGLEVSMTAGIDLSMGDFVYEFDDLAIDYQESMILDVYYRIVEGFDIVSVAPVTHNALSSKLFYSLFNRYSKSKYKLRSERFRILSRRAINRAYSISKSIPYRKALYANSGLKMDVLEYKTIPRSYPRSNKEKGIFRNKMALNSLIIYTNLAFRISIGITIVLFCLTMFSGIYACAIYFSERPIEGWTTTILLISGSFSGLFFILAIIIKYLSLIVELIYSKKTYLVESVDKI</sequence>
<accession>A0A1G8SZX9</accession>
<dbReference type="EMBL" id="FNEZ01000001">
    <property type="protein sequence ID" value="SDJ34776.1"/>
    <property type="molecule type" value="Genomic_DNA"/>
</dbReference>
<dbReference type="AlphaFoldDB" id="A0A1G8SZX9"/>
<proteinExistence type="predicted"/>
<keyword evidence="4 8" id="KW-0812">Transmembrane</keyword>
<keyword evidence="11" id="KW-1185">Reference proteome</keyword>
<dbReference type="STRING" id="1128970.SAMN04487935_0767"/>
<dbReference type="InterPro" id="IPR029044">
    <property type="entry name" value="Nucleotide-diphossugar_trans"/>
</dbReference>
<organism evidence="10 11">
    <name type="scientific">Flavobacterium noncentrifugens</name>
    <dbReference type="NCBI Taxonomy" id="1128970"/>
    <lineage>
        <taxon>Bacteria</taxon>
        <taxon>Pseudomonadati</taxon>
        <taxon>Bacteroidota</taxon>
        <taxon>Flavobacteriia</taxon>
        <taxon>Flavobacteriales</taxon>
        <taxon>Flavobacteriaceae</taxon>
        <taxon>Flavobacterium</taxon>
    </lineage>
</organism>
<name>A0A1G8SZX9_9FLAO</name>
<dbReference type="Proteomes" id="UP000199580">
    <property type="component" value="Unassembled WGS sequence"/>
</dbReference>
<evidence type="ECO:0000256" key="6">
    <source>
        <dbReference type="ARBA" id="ARBA00022989"/>
    </source>
</evidence>
<feature type="transmembrane region" description="Helical" evidence="8">
    <location>
        <begin position="227"/>
        <end position="255"/>
    </location>
</feature>
<dbReference type="InterPro" id="IPR001173">
    <property type="entry name" value="Glyco_trans_2-like"/>
</dbReference>
<dbReference type="PANTHER" id="PTHR48090:SF3">
    <property type="entry name" value="UNDECAPRENYL-PHOSPHATE 4-DEOXY-4-FORMAMIDO-L-ARABINOSE TRANSFERASE"/>
    <property type="match status" value="1"/>
</dbReference>
<protein>
    <submittedName>
        <fullName evidence="10">Dolichol-phosphate mannosyltransferase</fullName>
    </submittedName>
</protein>
<dbReference type="GO" id="GO:0005886">
    <property type="term" value="C:plasma membrane"/>
    <property type="evidence" value="ECO:0007669"/>
    <property type="project" value="TreeGrafter"/>
</dbReference>
<evidence type="ECO:0000256" key="5">
    <source>
        <dbReference type="ARBA" id="ARBA00022985"/>
    </source>
</evidence>
<evidence type="ECO:0000256" key="8">
    <source>
        <dbReference type="SAM" id="Phobius"/>
    </source>
</evidence>
<dbReference type="Gene3D" id="3.90.550.10">
    <property type="entry name" value="Spore Coat Polysaccharide Biosynthesis Protein SpsA, Chain A"/>
    <property type="match status" value="1"/>
</dbReference>
<keyword evidence="1" id="KW-1003">Cell membrane</keyword>
<dbReference type="PANTHER" id="PTHR48090">
    <property type="entry name" value="UNDECAPRENYL-PHOSPHATE 4-DEOXY-4-FORMAMIDO-L-ARABINOSE TRANSFERASE-RELATED"/>
    <property type="match status" value="1"/>
</dbReference>
<feature type="domain" description="Glycosyltransferase 2-like" evidence="9">
    <location>
        <begin position="10"/>
        <end position="166"/>
    </location>
</feature>
<gene>
    <name evidence="10" type="ORF">SAMN04487935_0767</name>
</gene>
<dbReference type="OrthoDB" id="396512at2"/>
<evidence type="ECO:0000259" key="9">
    <source>
        <dbReference type="Pfam" id="PF00535"/>
    </source>
</evidence>
<evidence type="ECO:0000256" key="1">
    <source>
        <dbReference type="ARBA" id="ARBA00022475"/>
    </source>
</evidence>
<evidence type="ECO:0000256" key="7">
    <source>
        <dbReference type="ARBA" id="ARBA00023136"/>
    </source>
</evidence>